<organism evidence="1 2">
    <name type="scientific">Racocetra persica</name>
    <dbReference type="NCBI Taxonomy" id="160502"/>
    <lineage>
        <taxon>Eukaryota</taxon>
        <taxon>Fungi</taxon>
        <taxon>Fungi incertae sedis</taxon>
        <taxon>Mucoromycota</taxon>
        <taxon>Glomeromycotina</taxon>
        <taxon>Glomeromycetes</taxon>
        <taxon>Diversisporales</taxon>
        <taxon>Gigasporaceae</taxon>
        <taxon>Racocetra</taxon>
    </lineage>
</organism>
<dbReference type="Proteomes" id="UP000789920">
    <property type="component" value="Unassembled WGS sequence"/>
</dbReference>
<name>A0ACA9SFM9_9GLOM</name>
<sequence>FIMPRKGSKTATKKAIEKKSTKRDRTQNQFEGIALRSKRLNHATKTVSSQETLSTDPENSRTLSEDSIISILSDQTNSEIGGALSEVNKSYSQQNSEISIKAVNSKPNSEASNQQQTHHITDPISYSQTYDIDIESSSHLHEEQFTGLTNTFLTTTNRPSTS</sequence>
<accession>A0ACA9SFM9</accession>
<dbReference type="EMBL" id="CAJVQC010116479">
    <property type="protein sequence ID" value="CAG8837049.1"/>
    <property type="molecule type" value="Genomic_DNA"/>
</dbReference>
<evidence type="ECO:0000313" key="2">
    <source>
        <dbReference type="Proteomes" id="UP000789920"/>
    </source>
</evidence>
<feature type="non-terminal residue" evidence="1">
    <location>
        <position position="162"/>
    </location>
</feature>
<comment type="caution">
    <text evidence="1">The sequence shown here is derived from an EMBL/GenBank/DDBJ whole genome shotgun (WGS) entry which is preliminary data.</text>
</comment>
<evidence type="ECO:0000313" key="1">
    <source>
        <dbReference type="EMBL" id="CAG8837049.1"/>
    </source>
</evidence>
<keyword evidence="2" id="KW-1185">Reference proteome</keyword>
<proteinExistence type="predicted"/>
<gene>
    <name evidence="1" type="ORF">RPERSI_LOCUS30149</name>
</gene>
<feature type="non-terminal residue" evidence="1">
    <location>
        <position position="1"/>
    </location>
</feature>
<protein>
    <submittedName>
        <fullName evidence="1">18955_t:CDS:1</fullName>
    </submittedName>
</protein>
<reference evidence="1" key="1">
    <citation type="submission" date="2021-06" db="EMBL/GenBank/DDBJ databases">
        <authorList>
            <person name="Kallberg Y."/>
            <person name="Tangrot J."/>
            <person name="Rosling A."/>
        </authorList>
    </citation>
    <scope>NUCLEOTIDE SEQUENCE</scope>
    <source>
        <strain evidence="1">MA461A</strain>
    </source>
</reference>